<keyword evidence="1" id="KW-0812">Transmembrane</keyword>
<sequence>MAFRLETFSKKAGAEPGDCSPRPFYLFTIVFTLIQYFTLPSVWSIAQVGSVVYDMVMESAGYAGPLRAWRAAEISVAAGNRFMCCRCQA</sequence>
<gene>
    <name evidence="2" type="ORF">E5333_01935</name>
</gene>
<proteinExistence type="predicted"/>
<comment type="caution">
    <text evidence="2">The sequence shown here is derived from an EMBL/GenBank/DDBJ whole genome shotgun (WGS) entry which is preliminary data.</text>
</comment>
<dbReference type="Proteomes" id="UP000306630">
    <property type="component" value="Unassembled WGS sequence"/>
</dbReference>
<keyword evidence="1" id="KW-0472">Membrane</keyword>
<keyword evidence="1" id="KW-1133">Transmembrane helix</keyword>
<dbReference type="RefSeq" id="WP_135992740.1">
    <property type="nucleotide sequence ID" value="NZ_SRYD01000005.1"/>
</dbReference>
<dbReference type="AlphaFoldDB" id="A0A4S2G2F3"/>
<evidence type="ECO:0000313" key="3">
    <source>
        <dbReference type="Proteomes" id="UP000306630"/>
    </source>
</evidence>
<accession>A0A4S2G2F3</accession>
<name>A0A4S2G2F3_9BACT</name>
<reference evidence="2 3" key="1">
    <citation type="submission" date="2019-04" db="EMBL/GenBank/DDBJ databases">
        <title>Microbes associate with the intestines of laboratory mice.</title>
        <authorList>
            <person name="Navarre W."/>
            <person name="Wong E."/>
            <person name="Huang K."/>
            <person name="Tropini C."/>
            <person name="Ng K."/>
            <person name="Yu B."/>
        </authorList>
    </citation>
    <scope>NUCLEOTIDE SEQUENCE [LARGE SCALE GENOMIC DNA]</scope>
    <source>
        <strain evidence="2 3">NM06_A21</strain>
    </source>
</reference>
<evidence type="ECO:0000313" key="2">
    <source>
        <dbReference type="EMBL" id="TGY76110.1"/>
    </source>
</evidence>
<evidence type="ECO:0000256" key="1">
    <source>
        <dbReference type="SAM" id="Phobius"/>
    </source>
</evidence>
<organism evidence="2 3">
    <name type="scientific">Muribaculum intestinale</name>
    <dbReference type="NCBI Taxonomy" id="1796646"/>
    <lineage>
        <taxon>Bacteria</taxon>
        <taxon>Pseudomonadati</taxon>
        <taxon>Bacteroidota</taxon>
        <taxon>Bacteroidia</taxon>
        <taxon>Bacteroidales</taxon>
        <taxon>Muribaculaceae</taxon>
        <taxon>Muribaculum</taxon>
    </lineage>
</organism>
<feature type="transmembrane region" description="Helical" evidence="1">
    <location>
        <begin position="24"/>
        <end position="46"/>
    </location>
</feature>
<protein>
    <submittedName>
        <fullName evidence="2">Uncharacterized protein</fullName>
    </submittedName>
</protein>
<dbReference type="EMBL" id="SRYD01000005">
    <property type="protein sequence ID" value="TGY76110.1"/>
    <property type="molecule type" value="Genomic_DNA"/>
</dbReference>